<sequence>MYVHTGETSTAKYFELFRDETSSGIEALTSGPHFKLAQNWSISQIFGVGINSDSPCAILWIEETCEVDVN</sequence>
<reference evidence="1" key="1">
    <citation type="journal article" date="2012" name="Nature">
        <title>The oyster genome reveals stress adaptation and complexity of shell formation.</title>
        <authorList>
            <person name="Zhang G."/>
            <person name="Fang X."/>
            <person name="Guo X."/>
            <person name="Li L."/>
            <person name="Luo R."/>
            <person name="Xu F."/>
            <person name="Yang P."/>
            <person name="Zhang L."/>
            <person name="Wang X."/>
            <person name="Qi H."/>
            <person name="Xiong Z."/>
            <person name="Que H."/>
            <person name="Xie Y."/>
            <person name="Holland P.W."/>
            <person name="Paps J."/>
            <person name="Zhu Y."/>
            <person name="Wu F."/>
            <person name="Chen Y."/>
            <person name="Wang J."/>
            <person name="Peng C."/>
            <person name="Meng J."/>
            <person name="Yang L."/>
            <person name="Liu J."/>
            <person name="Wen B."/>
            <person name="Zhang N."/>
            <person name="Huang Z."/>
            <person name="Zhu Q."/>
            <person name="Feng Y."/>
            <person name="Mount A."/>
            <person name="Hedgecock D."/>
            <person name="Xu Z."/>
            <person name="Liu Y."/>
            <person name="Domazet-Loso T."/>
            <person name="Du Y."/>
            <person name="Sun X."/>
            <person name="Zhang S."/>
            <person name="Liu B."/>
            <person name="Cheng P."/>
            <person name="Jiang X."/>
            <person name="Li J."/>
            <person name="Fan D."/>
            <person name="Wang W."/>
            <person name="Fu W."/>
            <person name="Wang T."/>
            <person name="Wang B."/>
            <person name="Zhang J."/>
            <person name="Peng Z."/>
            <person name="Li Y."/>
            <person name="Li N."/>
            <person name="Wang J."/>
            <person name="Chen M."/>
            <person name="He Y."/>
            <person name="Tan F."/>
            <person name="Song X."/>
            <person name="Zheng Q."/>
            <person name="Huang R."/>
            <person name="Yang H."/>
            <person name="Du X."/>
            <person name="Chen L."/>
            <person name="Yang M."/>
            <person name="Gaffney P.M."/>
            <person name="Wang S."/>
            <person name="Luo L."/>
            <person name="She Z."/>
            <person name="Ming Y."/>
            <person name="Huang W."/>
            <person name="Zhang S."/>
            <person name="Huang B."/>
            <person name="Zhang Y."/>
            <person name="Qu T."/>
            <person name="Ni P."/>
            <person name="Miao G."/>
            <person name="Wang J."/>
            <person name="Wang Q."/>
            <person name="Steinberg C.E."/>
            <person name="Wang H."/>
            <person name="Li N."/>
            <person name="Qian L."/>
            <person name="Zhang G."/>
            <person name="Li Y."/>
            <person name="Yang H."/>
            <person name="Liu X."/>
            <person name="Wang J."/>
            <person name="Yin Y."/>
            <person name="Wang J."/>
        </authorList>
    </citation>
    <scope>NUCLEOTIDE SEQUENCE [LARGE SCALE GENOMIC DNA]</scope>
    <source>
        <strain evidence="1">05x7-T-G4-1.051#20</strain>
    </source>
</reference>
<gene>
    <name evidence="1" type="ORF">CGI_10023756</name>
</gene>
<proteinExistence type="predicted"/>
<dbReference type="InParanoid" id="K1Q383"/>
<dbReference type="EMBL" id="JH818466">
    <property type="protein sequence ID" value="EKC28373.1"/>
    <property type="molecule type" value="Genomic_DNA"/>
</dbReference>
<accession>K1Q383</accession>
<protein>
    <submittedName>
        <fullName evidence="1">Uncharacterized protein</fullName>
    </submittedName>
</protein>
<organism evidence="1">
    <name type="scientific">Magallana gigas</name>
    <name type="common">Pacific oyster</name>
    <name type="synonym">Crassostrea gigas</name>
    <dbReference type="NCBI Taxonomy" id="29159"/>
    <lineage>
        <taxon>Eukaryota</taxon>
        <taxon>Metazoa</taxon>
        <taxon>Spiralia</taxon>
        <taxon>Lophotrochozoa</taxon>
        <taxon>Mollusca</taxon>
        <taxon>Bivalvia</taxon>
        <taxon>Autobranchia</taxon>
        <taxon>Pteriomorphia</taxon>
        <taxon>Ostreida</taxon>
        <taxon>Ostreoidea</taxon>
        <taxon>Ostreidae</taxon>
        <taxon>Magallana</taxon>
    </lineage>
</organism>
<evidence type="ECO:0000313" key="1">
    <source>
        <dbReference type="EMBL" id="EKC28373.1"/>
    </source>
</evidence>
<name>K1Q383_MAGGI</name>
<dbReference type="HOGENOM" id="CLU_2760271_0_0_1"/>
<dbReference type="AlphaFoldDB" id="K1Q383"/>